<protein>
    <recommendedName>
        <fullName evidence="4">DUF443 domain-containing protein</fullName>
    </recommendedName>
</protein>
<feature type="transmembrane region" description="Helical" evidence="1">
    <location>
        <begin position="139"/>
        <end position="159"/>
    </location>
</feature>
<evidence type="ECO:0008006" key="4">
    <source>
        <dbReference type="Google" id="ProtNLM"/>
    </source>
</evidence>
<gene>
    <name evidence="2" type="ORF">LAV01_08250</name>
</gene>
<proteinExistence type="predicted"/>
<dbReference type="Pfam" id="PF04276">
    <property type="entry name" value="DUF443"/>
    <property type="match status" value="1"/>
</dbReference>
<dbReference type="AlphaFoldDB" id="A0A510WRZ6"/>
<dbReference type="InterPro" id="IPR005915">
    <property type="entry name" value="Tandem_5TM"/>
</dbReference>
<keyword evidence="1" id="KW-1133">Transmembrane helix</keyword>
<reference evidence="2 3" key="1">
    <citation type="submission" date="2019-07" db="EMBL/GenBank/DDBJ databases">
        <title>Whole genome shotgun sequence of Lactobacillus aviarius subsp. aviarius NBRC 102162.</title>
        <authorList>
            <person name="Hosoyama A."/>
            <person name="Uohara A."/>
            <person name="Ohji S."/>
            <person name="Ichikawa N."/>
        </authorList>
    </citation>
    <scope>NUCLEOTIDE SEQUENCE [LARGE SCALE GENOMIC DNA]</scope>
    <source>
        <strain evidence="2 3">NBRC 102162</strain>
    </source>
</reference>
<comment type="caution">
    <text evidence="2">The sequence shown here is derived from an EMBL/GenBank/DDBJ whole genome shotgun (WGS) entry which is preliminary data.</text>
</comment>
<feature type="transmembrane region" description="Helical" evidence="1">
    <location>
        <begin position="101"/>
        <end position="119"/>
    </location>
</feature>
<dbReference type="NCBIfam" id="TIGR01218">
    <property type="entry name" value="Gpos_tandem_5TM"/>
    <property type="match status" value="1"/>
</dbReference>
<organism evidence="2 3">
    <name type="scientific">Ligilactobacillus aviarius</name>
    <dbReference type="NCBI Taxonomy" id="1606"/>
    <lineage>
        <taxon>Bacteria</taxon>
        <taxon>Bacillati</taxon>
        <taxon>Bacillota</taxon>
        <taxon>Bacilli</taxon>
        <taxon>Lactobacillales</taxon>
        <taxon>Lactobacillaceae</taxon>
        <taxon>Ligilactobacillus</taxon>
    </lineage>
</organism>
<feature type="transmembrane region" description="Helical" evidence="1">
    <location>
        <begin position="171"/>
        <end position="192"/>
    </location>
</feature>
<accession>A0A510WRZ6</accession>
<dbReference type="RefSeq" id="WP_057827351.1">
    <property type="nucleotide sequence ID" value="NZ_BAAACL010000017.1"/>
</dbReference>
<evidence type="ECO:0000313" key="2">
    <source>
        <dbReference type="EMBL" id="GEK41993.1"/>
    </source>
</evidence>
<keyword evidence="1" id="KW-0812">Transmembrane</keyword>
<dbReference type="EMBL" id="BJUI01000009">
    <property type="protein sequence ID" value="GEK41993.1"/>
    <property type="molecule type" value="Genomic_DNA"/>
</dbReference>
<keyword evidence="1" id="KW-0472">Membrane</keyword>
<name>A0A510WRZ6_9LACO</name>
<evidence type="ECO:0000313" key="3">
    <source>
        <dbReference type="Proteomes" id="UP000321722"/>
    </source>
</evidence>
<feature type="transmembrane region" description="Helical" evidence="1">
    <location>
        <begin position="71"/>
        <end position="89"/>
    </location>
</feature>
<sequence>MFKKYMNVEMVIEPGTHCSWVNAENGKLYAIDADQNLLFSIFPILFWILPVKIYEVDYGEGGPSQSANSKIPGVAGIGYALGTCLFYLIKKFDIFNFNVSPILSIILAIIGGILVHLVVDKKKVNFVIRKTFWCRYFPIDILAIRNLMAYFALLFLAYMTMWELAYDPSNIILFLIGIFVVWLSFLGENAFIKGKMKLRIISEITK</sequence>
<dbReference type="Proteomes" id="UP000321722">
    <property type="component" value="Unassembled WGS sequence"/>
</dbReference>
<keyword evidence="3" id="KW-1185">Reference proteome</keyword>
<evidence type="ECO:0000256" key="1">
    <source>
        <dbReference type="SAM" id="Phobius"/>
    </source>
</evidence>